<dbReference type="PROSITE" id="PS50111">
    <property type="entry name" value="CHEMOTAXIS_TRANSDUC_2"/>
    <property type="match status" value="1"/>
</dbReference>
<dbReference type="PANTHER" id="PTHR43531:SF14">
    <property type="entry name" value="METHYL-ACCEPTING CHEMOTAXIS PROTEIN I-RELATED"/>
    <property type="match status" value="1"/>
</dbReference>
<evidence type="ECO:0000256" key="3">
    <source>
        <dbReference type="PROSITE-ProRule" id="PRU00284"/>
    </source>
</evidence>
<dbReference type="SMART" id="SM00304">
    <property type="entry name" value="HAMP"/>
    <property type="match status" value="1"/>
</dbReference>
<feature type="transmembrane region" description="Helical" evidence="5">
    <location>
        <begin position="26"/>
        <end position="48"/>
    </location>
</feature>
<keyword evidence="3" id="KW-0807">Transducer</keyword>
<dbReference type="PANTHER" id="PTHR43531">
    <property type="entry name" value="PROTEIN ICFG"/>
    <property type="match status" value="1"/>
</dbReference>
<dbReference type="InterPro" id="IPR051310">
    <property type="entry name" value="MCP_chemotaxis"/>
</dbReference>
<name>A0ABU9V5S9_9ENTR</name>
<evidence type="ECO:0000256" key="2">
    <source>
        <dbReference type="ARBA" id="ARBA00029447"/>
    </source>
</evidence>
<evidence type="ECO:0000256" key="5">
    <source>
        <dbReference type="SAM" id="Phobius"/>
    </source>
</evidence>
<evidence type="ECO:0000313" key="9">
    <source>
        <dbReference type="Proteomes" id="UP001411173"/>
    </source>
</evidence>
<keyword evidence="5" id="KW-0472">Membrane</keyword>
<reference evidence="8 9" key="1">
    <citation type="submission" date="2024-02" db="EMBL/GenBank/DDBJ databases">
        <title>Whole genome of MDR Enterobacteriaceae from southern Thailand.</title>
        <authorList>
            <person name="Surachat K."/>
        </authorList>
    </citation>
    <scope>NUCLEOTIDE SEQUENCE [LARGE SCALE GENOMIC DNA]</scope>
    <source>
        <strain evidence="8 9">PSU_29</strain>
    </source>
</reference>
<evidence type="ECO:0000256" key="4">
    <source>
        <dbReference type="SAM" id="MobiDB-lite"/>
    </source>
</evidence>
<keyword evidence="9" id="KW-1185">Reference proteome</keyword>
<dbReference type="InterPro" id="IPR004089">
    <property type="entry name" value="MCPsignal_dom"/>
</dbReference>
<feature type="domain" description="Methyl-accepting transducer" evidence="6">
    <location>
        <begin position="287"/>
        <end position="516"/>
    </location>
</feature>
<comment type="caution">
    <text evidence="8">The sequence shown here is derived from an EMBL/GenBank/DDBJ whole genome shotgun (WGS) entry which is preliminary data.</text>
</comment>
<proteinExistence type="inferred from homology"/>
<dbReference type="RefSeq" id="WP_343194092.1">
    <property type="nucleotide sequence ID" value="NZ_JBCIVJ010000010.1"/>
</dbReference>
<dbReference type="InterPro" id="IPR003660">
    <property type="entry name" value="HAMP_dom"/>
</dbReference>
<sequence length="566" mass="61187">MVVIHHDLLKILKLNWRGMMNITKRLLLAFSLLIISLIGTNIIAIASLSKISEDTNYFQENILPSLSSMNKEMIQATGIRSQLYLHGLTEDQAQMDLIKQNANKIYDELLAKHQYYLKELISDQRDQELSNKTLADLQAFRGAMDQYFKISESHDRKAIIQTMQKGGLIAEKISVLLADFNDQIEYNTSLVVQANAASKSLIHKSLILSVSATLAATIILGLFGLLTVLNIRRRLNAMRDGMVQISEDLDLSKNLQSGRQDEIGHAITAFNHLIDRVAESLTMVRNASASVNTAANEISLGNDELSARTEQQSAAVVETAASMEELSSTVKQNAQNAQQASLLAVTASDTASQGGIVVGNAVSRMKDIIESSRRISEITTVINGIAFQTNILALNAAVEAARAGDQGRGFAVVAGEVRSLAQRSSQAAKEIEALISESVHFVEEGAKQVDLAGESMSGIVHSVTQVKDLMQEIAAASDEQNRGIAQIAQAMSEMDTTTQQNAALVQESSAAAGSLEDQAVKLQHLVDVFRLPGVQTAAAAPKTTKRPLKMSPVPAAAGHDAGWETF</sequence>
<dbReference type="SMART" id="SM00283">
    <property type="entry name" value="MA"/>
    <property type="match status" value="1"/>
</dbReference>
<keyword evidence="1" id="KW-0488">Methylation</keyword>
<feature type="domain" description="HAMP" evidence="7">
    <location>
        <begin position="229"/>
        <end position="282"/>
    </location>
</feature>
<keyword evidence="5" id="KW-0812">Transmembrane</keyword>
<protein>
    <submittedName>
        <fullName evidence="8">Methyl-accepting chemotaxis protein</fullName>
    </submittedName>
</protein>
<dbReference type="Proteomes" id="UP001411173">
    <property type="component" value="Unassembled WGS sequence"/>
</dbReference>
<accession>A0ABU9V5S9</accession>
<dbReference type="Pfam" id="PF00015">
    <property type="entry name" value="MCPsignal"/>
    <property type="match status" value="1"/>
</dbReference>
<dbReference type="PROSITE" id="PS50885">
    <property type="entry name" value="HAMP"/>
    <property type="match status" value="1"/>
</dbReference>
<evidence type="ECO:0000256" key="1">
    <source>
        <dbReference type="ARBA" id="ARBA00022481"/>
    </source>
</evidence>
<evidence type="ECO:0000313" key="8">
    <source>
        <dbReference type="EMBL" id="MEN0580019.1"/>
    </source>
</evidence>
<dbReference type="Pfam" id="PF00672">
    <property type="entry name" value="HAMP"/>
    <property type="match status" value="1"/>
</dbReference>
<keyword evidence="5" id="KW-1133">Transmembrane helix</keyword>
<evidence type="ECO:0000259" key="6">
    <source>
        <dbReference type="PROSITE" id="PS50111"/>
    </source>
</evidence>
<organism evidence="8 9">
    <name type="scientific">Phytobacter palmae</name>
    <dbReference type="NCBI Taxonomy" id="1855371"/>
    <lineage>
        <taxon>Bacteria</taxon>
        <taxon>Pseudomonadati</taxon>
        <taxon>Pseudomonadota</taxon>
        <taxon>Gammaproteobacteria</taxon>
        <taxon>Enterobacterales</taxon>
        <taxon>Enterobacteriaceae</taxon>
        <taxon>Phytobacter</taxon>
    </lineage>
</organism>
<gene>
    <name evidence="8" type="ORF">AAIG39_13510</name>
</gene>
<comment type="similarity">
    <text evidence="2">Belongs to the methyl-accepting chemotaxis (MCP) protein family.</text>
</comment>
<feature type="region of interest" description="Disordered" evidence="4">
    <location>
        <begin position="540"/>
        <end position="566"/>
    </location>
</feature>
<dbReference type="CDD" id="cd11386">
    <property type="entry name" value="MCP_signal"/>
    <property type="match status" value="1"/>
</dbReference>
<dbReference type="CDD" id="cd06225">
    <property type="entry name" value="HAMP"/>
    <property type="match status" value="1"/>
</dbReference>
<dbReference type="EMBL" id="JBCIVJ010000010">
    <property type="protein sequence ID" value="MEN0580019.1"/>
    <property type="molecule type" value="Genomic_DNA"/>
</dbReference>
<dbReference type="SUPFAM" id="SSF58104">
    <property type="entry name" value="Methyl-accepting chemotaxis protein (MCP) signaling domain"/>
    <property type="match status" value="1"/>
</dbReference>
<evidence type="ECO:0000259" key="7">
    <source>
        <dbReference type="PROSITE" id="PS50885"/>
    </source>
</evidence>
<dbReference type="Gene3D" id="1.10.287.950">
    <property type="entry name" value="Methyl-accepting chemotaxis protein"/>
    <property type="match status" value="1"/>
</dbReference>
<feature type="transmembrane region" description="Helical" evidence="5">
    <location>
        <begin position="206"/>
        <end position="229"/>
    </location>
</feature>